<dbReference type="Proteomes" id="UP000011728">
    <property type="component" value="Chromosome"/>
</dbReference>
<gene>
    <name evidence="2" type="ORF">Cspa_c06190</name>
</gene>
<sequence length="121" mass="13824">MNKEMNKLLLQTIKYDLVSGILVALVIAFTSTFINAGIYAVGICVALANFLAYGYIIEKYLRKEGKQWIISVTYFLRMAFIVATFMPFVKNISYMMYYMAGFVSHYILLVGFNIKNRKGSV</sequence>
<evidence type="ECO:0008006" key="4">
    <source>
        <dbReference type="Google" id="ProtNLM"/>
    </source>
</evidence>
<dbReference type="STRING" id="36745.CLSAP_06200"/>
<feature type="transmembrane region" description="Helical" evidence="1">
    <location>
        <begin position="12"/>
        <end position="30"/>
    </location>
</feature>
<dbReference type="AlphaFoldDB" id="M1MHL2"/>
<organism evidence="2 3">
    <name type="scientific">Clostridium saccharoperbutylacetonicum N1-4(HMT)</name>
    <dbReference type="NCBI Taxonomy" id="931276"/>
    <lineage>
        <taxon>Bacteria</taxon>
        <taxon>Bacillati</taxon>
        <taxon>Bacillota</taxon>
        <taxon>Clostridia</taxon>
        <taxon>Eubacteriales</taxon>
        <taxon>Clostridiaceae</taxon>
        <taxon>Clostridium</taxon>
    </lineage>
</organism>
<dbReference type="HOGENOM" id="CLU_165346_0_0_9"/>
<keyword evidence="1" id="KW-0472">Membrane</keyword>
<name>M1MHL2_9CLOT</name>
<feature type="transmembrane region" description="Helical" evidence="1">
    <location>
        <begin position="95"/>
        <end position="114"/>
    </location>
</feature>
<evidence type="ECO:0000313" key="3">
    <source>
        <dbReference type="Proteomes" id="UP000011728"/>
    </source>
</evidence>
<dbReference type="PATRIC" id="fig|931276.5.peg.581"/>
<feature type="transmembrane region" description="Helical" evidence="1">
    <location>
        <begin position="36"/>
        <end position="56"/>
    </location>
</feature>
<protein>
    <recommendedName>
        <fullName evidence="4">ATP synthase I chain</fullName>
    </recommendedName>
</protein>
<keyword evidence="1" id="KW-0812">Transmembrane</keyword>
<dbReference type="eggNOG" id="ENOG5030GFU">
    <property type="taxonomic scope" value="Bacteria"/>
</dbReference>
<dbReference type="RefSeq" id="WP_015390737.1">
    <property type="nucleotide sequence ID" value="NC_020291.1"/>
</dbReference>
<keyword evidence="3" id="KW-1185">Reference proteome</keyword>
<dbReference type="EMBL" id="CP004121">
    <property type="protein sequence ID" value="AGF54411.1"/>
    <property type="molecule type" value="Genomic_DNA"/>
</dbReference>
<evidence type="ECO:0000256" key="1">
    <source>
        <dbReference type="SAM" id="Phobius"/>
    </source>
</evidence>
<accession>M1MHL2</accession>
<keyword evidence="1" id="KW-1133">Transmembrane helix</keyword>
<feature type="transmembrane region" description="Helical" evidence="1">
    <location>
        <begin position="68"/>
        <end position="89"/>
    </location>
</feature>
<evidence type="ECO:0000313" key="2">
    <source>
        <dbReference type="EMBL" id="AGF54411.1"/>
    </source>
</evidence>
<proteinExistence type="predicted"/>
<dbReference type="KEGG" id="csr:Cspa_c06190"/>
<dbReference type="OrthoDB" id="1913032at2"/>
<reference evidence="2 3" key="1">
    <citation type="submission" date="2013-02" db="EMBL/GenBank/DDBJ databases">
        <title>Genome sequence of Clostridium saccharoperbutylacetonicum N1-4(HMT).</title>
        <authorList>
            <person name="Poehlein A."/>
            <person name="Daniel R."/>
        </authorList>
    </citation>
    <scope>NUCLEOTIDE SEQUENCE [LARGE SCALE GENOMIC DNA]</scope>
    <source>
        <strain evidence="3">N1-4(HMT)</strain>
    </source>
</reference>